<feature type="region of interest" description="Disordered" evidence="14">
    <location>
        <begin position="150"/>
        <end position="172"/>
    </location>
</feature>
<feature type="compositionally biased region" description="Polar residues" evidence="14">
    <location>
        <begin position="483"/>
        <end position="496"/>
    </location>
</feature>
<evidence type="ECO:0000256" key="1">
    <source>
        <dbReference type="ARBA" id="ARBA00001946"/>
    </source>
</evidence>
<comment type="subcellular location">
    <subcellularLocation>
        <location evidence="2">Nucleus</location>
    </subcellularLocation>
</comment>
<dbReference type="InterPro" id="IPR042530">
    <property type="entry name" value="EME1/EME2_C"/>
</dbReference>
<feature type="domain" description="ERCC4" evidence="15">
    <location>
        <begin position="337"/>
        <end position="623"/>
    </location>
</feature>
<evidence type="ECO:0000256" key="9">
    <source>
        <dbReference type="ARBA" id="ARBA00022842"/>
    </source>
</evidence>
<evidence type="ECO:0000259" key="15">
    <source>
        <dbReference type="SMART" id="SM00891"/>
    </source>
</evidence>
<evidence type="ECO:0000256" key="7">
    <source>
        <dbReference type="ARBA" id="ARBA00022763"/>
    </source>
</evidence>
<dbReference type="Proteomes" id="UP000054383">
    <property type="component" value="Unassembled WGS sequence"/>
</dbReference>
<proteinExistence type="inferred from homology"/>
<keyword evidence="17" id="KW-1185">Reference proteome</keyword>
<feature type="compositionally biased region" description="Basic and acidic residues" evidence="14">
    <location>
        <begin position="274"/>
        <end position="317"/>
    </location>
</feature>
<keyword evidence="10" id="KW-0233">DNA recombination</keyword>
<keyword evidence="12" id="KW-0539">Nucleus</keyword>
<evidence type="ECO:0000256" key="3">
    <source>
        <dbReference type="ARBA" id="ARBA00005313"/>
    </source>
</evidence>
<dbReference type="FunFam" id="1.10.150.670:FF:000004">
    <property type="entry name" value="Crossover junction endonuclease EME1"/>
    <property type="match status" value="1"/>
</dbReference>
<comment type="similarity">
    <text evidence="3">Belongs to the EME1/MMS4 family.</text>
</comment>
<comment type="cofactor">
    <cofactor evidence="1">
        <name>Mg(2+)</name>
        <dbReference type="ChEBI" id="CHEBI:18420"/>
    </cofactor>
</comment>
<dbReference type="EMBL" id="CVMT01000001">
    <property type="protein sequence ID" value="CRG83861.1"/>
    <property type="molecule type" value="Genomic_DNA"/>
</dbReference>
<feature type="compositionally biased region" description="Polar residues" evidence="14">
    <location>
        <begin position="229"/>
        <end position="239"/>
    </location>
</feature>
<accession>A0A0U1LNY9</accession>
<dbReference type="GO" id="GO:0000712">
    <property type="term" value="P:resolution of meiotic recombination intermediates"/>
    <property type="evidence" value="ECO:0007669"/>
    <property type="project" value="TreeGrafter"/>
</dbReference>
<dbReference type="GO" id="GO:0008821">
    <property type="term" value="F:crossover junction DNA endonuclease activity"/>
    <property type="evidence" value="ECO:0007669"/>
    <property type="project" value="TreeGrafter"/>
</dbReference>
<dbReference type="InterPro" id="IPR033310">
    <property type="entry name" value="Mms4/EME1/EME2"/>
</dbReference>
<evidence type="ECO:0000256" key="8">
    <source>
        <dbReference type="ARBA" id="ARBA00022801"/>
    </source>
</evidence>
<name>A0A0U1LNY9_TALIS</name>
<evidence type="ECO:0000256" key="12">
    <source>
        <dbReference type="ARBA" id="ARBA00023242"/>
    </source>
</evidence>
<keyword evidence="7" id="KW-0227">DNA damage</keyword>
<feature type="compositionally biased region" description="Low complexity" evidence="14">
    <location>
        <begin position="45"/>
        <end position="60"/>
    </location>
</feature>
<keyword evidence="4" id="KW-0540">Nuclease</keyword>
<evidence type="ECO:0000256" key="14">
    <source>
        <dbReference type="SAM" id="MobiDB-lite"/>
    </source>
</evidence>
<dbReference type="AlphaFoldDB" id="A0A0U1LNY9"/>
<dbReference type="PANTHER" id="PTHR21077">
    <property type="entry name" value="EME1 PROTEIN"/>
    <property type="match status" value="1"/>
</dbReference>
<dbReference type="Pfam" id="PF21292">
    <property type="entry name" value="EME1-MUS81_C"/>
    <property type="match status" value="1"/>
</dbReference>
<keyword evidence="13" id="KW-0469">Meiosis</keyword>
<protein>
    <recommendedName>
        <fullName evidence="15">ERCC4 domain-containing protein</fullName>
    </recommendedName>
</protein>
<dbReference type="InterPro" id="IPR047521">
    <property type="entry name" value="XPF_nuclease_EME1_ascomycetes"/>
</dbReference>
<feature type="region of interest" description="Disordered" evidence="14">
    <location>
        <begin position="227"/>
        <end position="317"/>
    </location>
</feature>
<keyword evidence="9" id="KW-0460">Magnesium</keyword>
<dbReference type="CDD" id="cd20085">
    <property type="entry name" value="XPF_nuclease_Mms4"/>
    <property type="match status" value="1"/>
</dbReference>
<evidence type="ECO:0000256" key="6">
    <source>
        <dbReference type="ARBA" id="ARBA00022759"/>
    </source>
</evidence>
<dbReference type="OrthoDB" id="343092at2759"/>
<evidence type="ECO:0000256" key="4">
    <source>
        <dbReference type="ARBA" id="ARBA00022722"/>
    </source>
</evidence>
<evidence type="ECO:0000256" key="11">
    <source>
        <dbReference type="ARBA" id="ARBA00023204"/>
    </source>
</evidence>
<evidence type="ECO:0000256" key="10">
    <source>
        <dbReference type="ARBA" id="ARBA00023172"/>
    </source>
</evidence>
<keyword evidence="5" id="KW-0479">Metal-binding</keyword>
<organism evidence="16 17">
    <name type="scientific">Talaromyces islandicus</name>
    <name type="common">Penicillium islandicum</name>
    <dbReference type="NCBI Taxonomy" id="28573"/>
    <lineage>
        <taxon>Eukaryota</taxon>
        <taxon>Fungi</taxon>
        <taxon>Dikarya</taxon>
        <taxon>Ascomycota</taxon>
        <taxon>Pezizomycotina</taxon>
        <taxon>Eurotiomycetes</taxon>
        <taxon>Eurotiomycetidae</taxon>
        <taxon>Eurotiales</taxon>
        <taxon>Trichocomaceae</taxon>
        <taxon>Talaromyces</taxon>
        <taxon>Talaromyces sect. Islandici</taxon>
    </lineage>
</organism>
<dbReference type="InterPro" id="IPR006166">
    <property type="entry name" value="ERCC4_domain"/>
</dbReference>
<evidence type="ECO:0000256" key="5">
    <source>
        <dbReference type="ARBA" id="ARBA00022723"/>
    </source>
</evidence>
<dbReference type="GO" id="GO:0046872">
    <property type="term" value="F:metal ion binding"/>
    <property type="evidence" value="ECO:0007669"/>
    <property type="project" value="UniProtKB-KW"/>
</dbReference>
<evidence type="ECO:0000313" key="16">
    <source>
        <dbReference type="EMBL" id="CRG83861.1"/>
    </source>
</evidence>
<dbReference type="STRING" id="28573.A0A0U1LNY9"/>
<dbReference type="OMA" id="WMRKNSN"/>
<dbReference type="PANTHER" id="PTHR21077:SF5">
    <property type="entry name" value="CROSSOVER JUNCTION ENDONUCLEASE MMS4"/>
    <property type="match status" value="1"/>
</dbReference>
<dbReference type="GO" id="GO:0006302">
    <property type="term" value="P:double-strand break repair"/>
    <property type="evidence" value="ECO:0007669"/>
    <property type="project" value="TreeGrafter"/>
</dbReference>
<feature type="region of interest" description="Disordered" evidence="14">
    <location>
        <begin position="483"/>
        <end position="517"/>
    </location>
</feature>
<dbReference type="Gene3D" id="1.10.150.670">
    <property type="entry name" value="Crossover junction endonuclease EME1, DNA-binding domain"/>
    <property type="match status" value="1"/>
</dbReference>
<evidence type="ECO:0000313" key="17">
    <source>
        <dbReference type="Proteomes" id="UP000054383"/>
    </source>
</evidence>
<reference evidence="16 17" key="1">
    <citation type="submission" date="2015-04" db="EMBL/GenBank/DDBJ databases">
        <authorList>
            <person name="Syromyatnikov M.Y."/>
            <person name="Popov V.N."/>
        </authorList>
    </citation>
    <scope>NUCLEOTIDE SEQUENCE [LARGE SCALE GENOMIC DNA]</scope>
    <source>
        <strain evidence="16">WF-38-12</strain>
    </source>
</reference>
<dbReference type="GO" id="GO:0003677">
    <property type="term" value="F:DNA binding"/>
    <property type="evidence" value="ECO:0007669"/>
    <property type="project" value="InterPro"/>
</dbReference>
<dbReference type="GO" id="GO:0005634">
    <property type="term" value="C:nucleus"/>
    <property type="evidence" value="ECO:0007669"/>
    <property type="project" value="UniProtKB-SubCell"/>
</dbReference>
<sequence>MQNEKMPEVIDLIDSTPPPPPSPPPSTQPRPLAVRLSPSKPPASSPNFLSDDFDPSSSLFVYDEPERSAKKRKVTPELPPVKDKPSPLSRPDSFAKDDSFFTFSDDFVDSPALPPVSRSGAAVSRSTAIASTKTTTGTVKTYTWEGEESDPIVFTSSAPERTTTKERQQSRLDHKISTAITIDDDDDIQDFSDPFTARDDILDKLLDEPQPVLKRGLSDRTASLLASLDDTTFKTSGGPSRTGKGHNDFELDDSLSDILEQPKNALKPKAKPKISPEEKTAKAKDREIARAQREREKEAEKEKKRMQKEEKAKEKQLAADIAEVNKTKTHKKESMPEMIVDMSQSFEETSVGNQVVEYVRQLGASHTFFESRIPNVVKWRRKKKAQYIEDAGRWEPCSLRIVPEDYVLAMISAQEFVDMVVDLSGDTPGNSQTLEQNVLKLKHAYPSCNLIYLIENLSGWMRKNSNSRNRAYQAAVLRQINDTNQLDNQSQNAESSQTKKHSRKRPKKPEDTTPVDDDIIEDALLQLQVTHNCLIYHTASAGETAEWIKNFSEHISTVPYRHVQMAEHDGAAFCMETGQVKTGEDKSDTFVKMLQEVTRVTAPMAYGIITKYPSVADLVKGMKRHGPTMLEDVRKSANKNGTLTDSRIGPAVSKRLYKVFMGLDEGSADI</sequence>
<evidence type="ECO:0000256" key="13">
    <source>
        <dbReference type="ARBA" id="ARBA00023254"/>
    </source>
</evidence>
<dbReference type="GO" id="GO:0031573">
    <property type="term" value="P:mitotic intra-S DNA damage checkpoint signaling"/>
    <property type="evidence" value="ECO:0007669"/>
    <property type="project" value="TreeGrafter"/>
</dbReference>
<evidence type="ECO:0000256" key="2">
    <source>
        <dbReference type="ARBA" id="ARBA00004123"/>
    </source>
</evidence>
<gene>
    <name evidence="16" type="ORF">PISL3812_01217</name>
</gene>
<feature type="compositionally biased region" description="Pro residues" evidence="14">
    <location>
        <begin position="16"/>
        <end position="28"/>
    </location>
</feature>
<dbReference type="Gene3D" id="3.40.50.10130">
    <property type="match status" value="1"/>
</dbReference>
<keyword evidence="11" id="KW-0234">DNA repair</keyword>
<dbReference type="GO" id="GO:0048476">
    <property type="term" value="C:Holliday junction resolvase complex"/>
    <property type="evidence" value="ECO:0007669"/>
    <property type="project" value="InterPro"/>
</dbReference>
<feature type="region of interest" description="Disordered" evidence="14">
    <location>
        <begin position="1"/>
        <end position="95"/>
    </location>
</feature>
<keyword evidence="8" id="KW-0378">Hydrolase</keyword>
<dbReference type="Pfam" id="PF02732">
    <property type="entry name" value="ERCC4"/>
    <property type="match status" value="1"/>
</dbReference>
<keyword evidence="6" id="KW-0255">Endonuclease</keyword>
<feature type="compositionally biased region" description="Basic residues" evidence="14">
    <location>
        <begin position="498"/>
        <end position="507"/>
    </location>
</feature>
<feature type="compositionally biased region" description="Basic and acidic residues" evidence="14">
    <location>
        <begin position="162"/>
        <end position="172"/>
    </location>
</feature>
<dbReference type="GO" id="GO:0031297">
    <property type="term" value="P:replication fork processing"/>
    <property type="evidence" value="ECO:0007669"/>
    <property type="project" value="TreeGrafter"/>
</dbReference>
<dbReference type="SMART" id="SM00891">
    <property type="entry name" value="ERCC4"/>
    <property type="match status" value="1"/>
</dbReference>